<dbReference type="EMBL" id="CAJJDN010000008">
    <property type="protein sequence ID" value="CAD8054215.1"/>
    <property type="molecule type" value="Genomic_DNA"/>
</dbReference>
<feature type="domain" description="Glutamine amidotransferase" evidence="2">
    <location>
        <begin position="271"/>
        <end position="406"/>
    </location>
</feature>
<dbReference type="CDD" id="cd01741">
    <property type="entry name" value="GATase1_1"/>
    <property type="match status" value="1"/>
</dbReference>
<organism evidence="3 4">
    <name type="scientific">Paramecium sonneborni</name>
    <dbReference type="NCBI Taxonomy" id="65129"/>
    <lineage>
        <taxon>Eukaryota</taxon>
        <taxon>Sar</taxon>
        <taxon>Alveolata</taxon>
        <taxon>Ciliophora</taxon>
        <taxon>Intramacronucleata</taxon>
        <taxon>Oligohymenophorea</taxon>
        <taxon>Peniculida</taxon>
        <taxon>Parameciidae</taxon>
        <taxon>Paramecium</taxon>
    </lineage>
</organism>
<dbReference type="InterPro" id="IPR017926">
    <property type="entry name" value="GATASE"/>
</dbReference>
<evidence type="ECO:0000256" key="1">
    <source>
        <dbReference type="SAM" id="Phobius"/>
    </source>
</evidence>
<dbReference type="GO" id="GO:0005829">
    <property type="term" value="C:cytosol"/>
    <property type="evidence" value="ECO:0007669"/>
    <property type="project" value="TreeGrafter"/>
</dbReference>
<dbReference type="InterPro" id="IPR044992">
    <property type="entry name" value="ChyE-like"/>
</dbReference>
<dbReference type="PANTHER" id="PTHR42695">
    <property type="entry name" value="GLUTAMINE AMIDOTRANSFERASE YLR126C-RELATED"/>
    <property type="match status" value="1"/>
</dbReference>
<gene>
    <name evidence="3" type="ORF">PSON_ATCC_30995.1.T0080147</name>
</gene>
<dbReference type="Proteomes" id="UP000692954">
    <property type="component" value="Unassembled WGS sequence"/>
</dbReference>
<dbReference type="PROSITE" id="PS51273">
    <property type="entry name" value="GATASE_TYPE_1"/>
    <property type="match status" value="1"/>
</dbReference>
<feature type="transmembrane region" description="Helical" evidence="1">
    <location>
        <begin position="81"/>
        <end position="103"/>
    </location>
</feature>
<reference evidence="3" key="1">
    <citation type="submission" date="2021-01" db="EMBL/GenBank/DDBJ databases">
        <authorList>
            <consortium name="Genoscope - CEA"/>
            <person name="William W."/>
        </authorList>
    </citation>
    <scope>NUCLEOTIDE SEQUENCE</scope>
</reference>
<keyword evidence="4" id="KW-1185">Reference proteome</keyword>
<dbReference type="Pfam" id="PF00117">
    <property type="entry name" value="GATase"/>
    <property type="match status" value="1"/>
</dbReference>
<name>A0A8S1KJP0_9CILI</name>
<dbReference type="PANTHER" id="PTHR42695:SF5">
    <property type="entry name" value="GLUTAMINE AMIDOTRANSFERASE YLR126C-RELATED"/>
    <property type="match status" value="1"/>
</dbReference>
<keyword evidence="1" id="KW-0812">Transmembrane</keyword>
<keyword evidence="1" id="KW-1133">Transmembrane helix</keyword>
<sequence length="454" mass="53838">MKALKPWKHPSQIEIAQEQHIMMRRLISLEKKPFMHLDQQIKDFKAHEEIIQNRKKWFLQQYNYSHKNKLKNKGSQIKIKLINAFMKFIQLILLFILFIKIIMEFQKQVTLIIKSENLFIYQSEDLDLFSIKYSPNFDTNDFFAATRLLFQKQQKYDQDLTIELYADLLLTQEFKEILGIVNQGVILKATPQEKVILINFKGNFGFKSEIIPEIVKQYIPKEIKKRYALLITEPLYYTKYVNIMEAMHLGIYKEEDENWEVYLVIEHKFPKLQGLDGIVITGSSSAAYDLSEDWKEPLFQFLREADKCKIRILGICFGHQVLAHCLGGEAQKMMHVDRMQVGRKALSTQFKWNDQLIENLNVYQIHGDFVAQLPKDTEVIMSTDHCQNYAFKNDHILGVQFHPEFNALILLYIFRNSTNQLKDIYMNDCYESFKQGSDHQQIIWEFMINFLKNK</sequence>
<evidence type="ECO:0000313" key="3">
    <source>
        <dbReference type="EMBL" id="CAD8054215.1"/>
    </source>
</evidence>
<comment type="caution">
    <text evidence="3">The sequence shown here is derived from an EMBL/GenBank/DDBJ whole genome shotgun (WGS) entry which is preliminary data.</text>
</comment>
<dbReference type="AlphaFoldDB" id="A0A8S1KJP0"/>
<evidence type="ECO:0000313" key="4">
    <source>
        <dbReference type="Proteomes" id="UP000692954"/>
    </source>
</evidence>
<accession>A0A8S1KJP0</accession>
<proteinExistence type="predicted"/>
<keyword evidence="1" id="KW-0472">Membrane</keyword>
<evidence type="ECO:0000259" key="2">
    <source>
        <dbReference type="Pfam" id="PF00117"/>
    </source>
</evidence>
<dbReference type="OrthoDB" id="92161at2759"/>
<protein>
    <recommendedName>
        <fullName evidence="2">Glutamine amidotransferase domain-containing protein</fullName>
    </recommendedName>
</protein>